<feature type="transmembrane region" description="Helical" evidence="7">
    <location>
        <begin position="23"/>
        <end position="52"/>
    </location>
</feature>
<gene>
    <name evidence="9" type="ORF">B9J77_03035</name>
</gene>
<keyword evidence="3 6" id="KW-0378">Hydrolase</keyword>
<dbReference type="EMBL" id="NDHY01000005">
    <property type="protein sequence ID" value="RII00275.1"/>
    <property type="molecule type" value="Genomic_DNA"/>
</dbReference>
<sequence length="141" mass="15871">MYNPPKPEDYTHPEEKNALIKSIIIMVIILFILSAFSFGIALIIVAIGLGYIRMLQARLLGDSALVTRHNYAKIDNLINLACQRLGEERPKGHVVQDPYLNAFALGFSYPFSTVIHSATIQAMDNEELSFIMGKGDRHLFY</sequence>
<proteinExistence type="inferred from homology"/>
<keyword evidence="1 6" id="KW-0645">Protease</keyword>
<evidence type="ECO:0000313" key="9">
    <source>
        <dbReference type="EMBL" id="RII00275.1"/>
    </source>
</evidence>
<evidence type="ECO:0000256" key="4">
    <source>
        <dbReference type="ARBA" id="ARBA00022833"/>
    </source>
</evidence>
<feature type="domain" description="Peptidase M48" evidence="8">
    <location>
        <begin position="88"/>
        <end position="133"/>
    </location>
</feature>
<comment type="similarity">
    <text evidence="6">Belongs to the peptidase M48 family.</text>
</comment>
<evidence type="ECO:0000256" key="5">
    <source>
        <dbReference type="ARBA" id="ARBA00023049"/>
    </source>
</evidence>
<evidence type="ECO:0000256" key="7">
    <source>
        <dbReference type="SAM" id="Phobius"/>
    </source>
</evidence>
<comment type="cofactor">
    <cofactor evidence="6">
        <name>Zn(2+)</name>
        <dbReference type="ChEBI" id="CHEBI:29105"/>
    </cofactor>
    <text evidence="6">Binds 1 zinc ion per subunit.</text>
</comment>
<dbReference type="GO" id="GO:0046872">
    <property type="term" value="F:metal ion binding"/>
    <property type="evidence" value="ECO:0007669"/>
    <property type="project" value="UniProtKB-KW"/>
</dbReference>
<dbReference type="Gene3D" id="3.30.2010.10">
    <property type="entry name" value="Metalloproteases ('zincins'), catalytic domain"/>
    <property type="match status" value="1"/>
</dbReference>
<accession>A0A399FV58</accession>
<keyword evidence="7" id="KW-0812">Transmembrane</keyword>
<reference evidence="9 10" key="1">
    <citation type="submission" date="2018-08" db="EMBL/GenBank/DDBJ databases">
        <title>Draft genome of candidate division NPL-UPA2 bacterium Unc8 that adapted to ultra-basic serpentinizing groundwater.</title>
        <authorList>
            <person name="Ishii S."/>
            <person name="Suzuki S."/>
            <person name="Nealson K.H."/>
        </authorList>
    </citation>
    <scope>NUCLEOTIDE SEQUENCE [LARGE SCALE GENOMIC DNA]</scope>
    <source>
        <strain evidence="9">Unc8</strain>
    </source>
</reference>
<evidence type="ECO:0000256" key="1">
    <source>
        <dbReference type="ARBA" id="ARBA00022670"/>
    </source>
</evidence>
<keyword evidence="4 6" id="KW-0862">Zinc</keyword>
<evidence type="ECO:0000256" key="3">
    <source>
        <dbReference type="ARBA" id="ARBA00022801"/>
    </source>
</evidence>
<evidence type="ECO:0000256" key="6">
    <source>
        <dbReference type="RuleBase" id="RU003983"/>
    </source>
</evidence>
<comment type="caution">
    <text evidence="9">The sequence shown here is derived from an EMBL/GenBank/DDBJ whole genome shotgun (WGS) entry which is preliminary data.</text>
</comment>
<organism evidence="9 10">
    <name type="scientific">candidate division NPL-UPA2 bacterium Unc8</name>
    <dbReference type="NCBI Taxonomy" id="1980939"/>
    <lineage>
        <taxon>Bacteria</taxon>
    </lineage>
</organism>
<keyword evidence="2" id="KW-0479">Metal-binding</keyword>
<dbReference type="Proteomes" id="UP000266287">
    <property type="component" value="Unassembled WGS sequence"/>
</dbReference>
<dbReference type="InterPro" id="IPR001915">
    <property type="entry name" value="Peptidase_M48"/>
</dbReference>
<dbReference type="Pfam" id="PF01435">
    <property type="entry name" value="Peptidase_M48"/>
    <property type="match status" value="1"/>
</dbReference>
<dbReference type="GO" id="GO:0006508">
    <property type="term" value="P:proteolysis"/>
    <property type="evidence" value="ECO:0007669"/>
    <property type="project" value="UniProtKB-KW"/>
</dbReference>
<protein>
    <recommendedName>
        <fullName evidence="8">Peptidase M48 domain-containing protein</fullName>
    </recommendedName>
</protein>
<name>A0A399FV58_UNCN2</name>
<keyword evidence="7" id="KW-0472">Membrane</keyword>
<dbReference type="GO" id="GO:0004222">
    <property type="term" value="F:metalloendopeptidase activity"/>
    <property type="evidence" value="ECO:0007669"/>
    <property type="project" value="InterPro"/>
</dbReference>
<evidence type="ECO:0000256" key="2">
    <source>
        <dbReference type="ARBA" id="ARBA00022723"/>
    </source>
</evidence>
<evidence type="ECO:0000259" key="8">
    <source>
        <dbReference type="Pfam" id="PF01435"/>
    </source>
</evidence>
<dbReference type="AlphaFoldDB" id="A0A399FV58"/>
<evidence type="ECO:0000313" key="10">
    <source>
        <dbReference type="Proteomes" id="UP000266287"/>
    </source>
</evidence>
<keyword evidence="7" id="KW-1133">Transmembrane helix</keyword>
<keyword evidence="5 6" id="KW-0482">Metalloprotease</keyword>